<keyword evidence="7" id="KW-1185">Reference proteome</keyword>
<feature type="region of interest" description="Disordered" evidence="5">
    <location>
        <begin position="224"/>
        <end position="307"/>
    </location>
</feature>
<feature type="region of interest" description="Disordered" evidence="5">
    <location>
        <begin position="379"/>
        <end position="435"/>
    </location>
</feature>
<dbReference type="PROSITE" id="PS51682">
    <property type="entry name" value="SAM_OMT_I"/>
    <property type="match status" value="1"/>
</dbReference>
<dbReference type="Gramene" id="GBG69672">
    <property type="protein sequence ID" value="GBG69672"/>
    <property type="gene ID" value="CBR_g4503"/>
</dbReference>
<comment type="caution">
    <text evidence="6">The sequence shown here is derived from an EMBL/GenBank/DDBJ whole genome shotgun (WGS) entry which is preliminary data.</text>
</comment>
<dbReference type="GO" id="GO:0008757">
    <property type="term" value="F:S-adenosylmethionine-dependent methyltransferase activity"/>
    <property type="evidence" value="ECO:0007669"/>
    <property type="project" value="TreeGrafter"/>
</dbReference>
<evidence type="ECO:0000256" key="4">
    <source>
        <dbReference type="ARBA" id="ARBA00023453"/>
    </source>
</evidence>
<evidence type="ECO:0008006" key="8">
    <source>
        <dbReference type="Google" id="ProtNLM"/>
    </source>
</evidence>
<dbReference type="InterPro" id="IPR050362">
    <property type="entry name" value="Cation-dep_OMT"/>
</dbReference>
<comment type="similarity">
    <text evidence="4">Belongs to the class I-like SAM-binding methyltransferase superfamily. Cation-dependent O-methyltransferase family.</text>
</comment>
<evidence type="ECO:0000256" key="3">
    <source>
        <dbReference type="ARBA" id="ARBA00022691"/>
    </source>
</evidence>
<dbReference type="GO" id="GO:0032259">
    <property type="term" value="P:methylation"/>
    <property type="evidence" value="ECO:0007669"/>
    <property type="project" value="UniProtKB-KW"/>
</dbReference>
<accession>A0A388KI02</accession>
<evidence type="ECO:0000256" key="5">
    <source>
        <dbReference type="SAM" id="MobiDB-lite"/>
    </source>
</evidence>
<feature type="region of interest" description="Disordered" evidence="5">
    <location>
        <begin position="76"/>
        <end position="98"/>
    </location>
</feature>
<proteinExistence type="inferred from homology"/>
<dbReference type="AlphaFoldDB" id="A0A388KI02"/>
<sequence>MLVQLIGAKRGIEVGVYTGYSALSVLLVMPSDAKLVACDVNEYTMSIARRYFDEASVSDKVDIRMGDATKTLQSLLDNGEENRQRGHLGTDSSCPKVRENAKPKTLKTANLQEVAEKKGYWYIPSAQYAGWVFNDDLETPDWVWTLDSQPTPRPDIYPPYDSRWQTLKVEKKSPKCFTSDPMINVDSLKQEIWENDLRADLQSLQEVTEKKWVEAVRRNQELERNKEDLQKQRTYTRRTQKGQTKAGKGQGESMAGTEQKEGTTTLSGEATTDSQTPAVGGKRKHLERACDRDEAAEEQDGDKAEYYPWAERQENEILSFIHKFEKERQDKYDLQLILHREEQRNRQAAAANNPTQAIPLTENPFAPLEREAELAALLAEKYSSTKENQEMEIDEGNGNAAREKSQTNRSKLPKYRPTLSLNGQKEQQGQTEATA</sequence>
<feature type="compositionally biased region" description="Polar residues" evidence="5">
    <location>
        <begin position="419"/>
        <end position="435"/>
    </location>
</feature>
<reference evidence="6 7" key="1">
    <citation type="journal article" date="2018" name="Cell">
        <title>The Chara Genome: Secondary Complexity and Implications for Plant Terrestrialization.</title>
        <authorList>
            <person name="Nishiyama T."/>
            <person name="Sakayama H."/>
            <person name="Vries J.D."/>
            <person name="Buschmann H."/>
            <person name="Saint-Marcoux D."/>
            <person name="Ullrich K.K."/>
            <person name="Haas F.B."/>
            <person name="Vanderstraeten L."/>
            <person name="Becker D."/>
            <person name="Lang D."/>
            <person name="Vosolsobe S."/>
            <person name="Rombauts S."/>
            <person name="Wilhelmsson P.K.I."/>
            <person name="Janitza P."/>
            <person name="Kern R."/>
            <person name="Heyl A."/>
            <person name="Rumpler F."/>
            <person name="Villalobos L.I.A.C."/>
            <person name="Clay J.M."/>
            <person name="Skokan R."/>
            <person name="Toyoda A."/>
            <person name="Suzuki Y."/>
            <person name="Kagoshima H."/>
            <person name="Schijlen E."/>
            <person name="Tajeshwar N."/>
            <person name="Catarino B."/>
            <person name="Hetherington A.J."/>
            <person name="Saltykova A."/>
            <person name="Bonnot C."/>
            <person name="Breuninger H."/>
            <person name="Symeonidi A."/>
            <person name="Radhakrishnan G.V."/>
            <person name="Van Nieuwerburgh F."/>
            <person name="Deforce D."/>
            <person name="Chang C."/>
            <person name="Karol K.G."/>
            <person name="Hedrich R."/>
            <person name="Ulvskov P."/>
            <person name="Glockner G."/>
            <person name="Delwiche C.F."/>
            <person name="Petrasek J."/>
            <person name="Van de Peer Y."/>
            <person name="Friml J."/>
            <person name="Beilby M."/>
            <person name="Dolan L."/>
            <person name="Kohara Y."/>
            <person name="Sugano S."/>
            <person name="Fujiyama A."/>
            <person name="Delaux P.-M."/>
            <person name="Quint M."/>
            <person name="TheiBen G."/>
            <person name="Hagemann M."/>
            <person name="Harholt J."/>
            <person name="Dunand C."/>
            <person name="Zachgo S."/>
            <person name="Langdale J."/>
            <person name="Maumus F."/>
            <person name="Straeten D.V.D."/>
            <person name="Gould S.B."/>
            <person name="Rensing S.A."/>
        </authorList>
    </citation>
    <scope>NUCLEOTIDE SEQUENCE [LARGE SCALE GENOMIC DNA]</scope>
    <source>
        <strain evidence="6 7">S276</strain>
    </source>
</reference>
<name>A0A388KI02_CHABU</name>
<evidence type="ECO:0000313" key="7">
    <source>
        <dbReference type="Proteomes" id="UP000265515"/>
    </source>
</evidence>
<dbReference type="InterPro" id="IPR002935">
    <property type="entry name" value="SAM_O-MeTrfase"/>
</dbReference>
<keyword evidence="1" id="KW-0489">Methyltransferase</keyword>
<evidence type="ECO:0000256" key="1">
    <source>
        <dbReference type="ARBA" id="ARBA00022603"/>
    </source>
</evidence>
<keyword evidence="2" id="KW-0808">Transferase</keyword>
<dbReference type="GO" id="GO:0008171">
    <property type="term" value="F:O-methyltransferase activity"/>
    <property type="evidence" value="ECO:0007669"/>
    <property type="project" value="InterPro"/>
</dbReference>
<organism evidence="6 7">
    <name type="scientific">Chara braunii</name>
    <name type="common">Braun's stonewort</name>
    <dbReference type="NCBI Taxonomy" id="69332"/>
    <lineage>
        <taxon>Eukaryota</taxon>
        <taxon>Viridiplantae</taxon>
        <taxon>Streptophyta</taxon>
        <taxon>Charophyceae</taxon>
        <taxon>Charales</taxon>
        <taxon>Characeae</taxon>
        <taxon>Chara</taxon>
    </lineage>
</organism>
<dbReference type="SUPFAM" id="SSF53335">
    <property type="entry name" value="S-adenosyl-L-methionine-dependent methyltransferases"/>
    <property type="match status" value="1"/>
</dbReference>
<dbReference type="EMBL" id="BFEA01000118">
    <property type="protein sequence ID" value="GBG69672.1"/>
    <property type="molecule type" value="Genomic_DNA"/>
</dbReference>
<dbReference type="Proteomes" id="UP000265515">
    <property type="component" value="Unassembled WGS sequence"/>
</dbReference>
<feature type="compositionally biased region" description="Polar residues" evidence="5">
    <location>
        <begin position="262"/>
        <end position="277"/>
    </location>
</feature>
<dbReference type="Gene3D" id="3.40.50.150">
    <property type="entry name" value="Vaccinia Virus protein VP39"/>
    <property type="match status" value="1"/>
</dbReference>
<evidence type="ECO:0000313" key="6">
    <source>
        <dbReference type="EMBL" id="GBG69672.1"/>
    </source>
</evidence>
<evidence type="ECO:0000256" key="2">
    <source>
        <dbReference type="ARBA" id="ARBA00022679"/>
    </source>
</evidence>
<protein>
    <recommendedName>
        <fullName evidence="8">Caffeoyl-CoA O-methyltransferase</fullName>
    </recommendedName>
</protein>
<dbReference type="OrthoDB" id="10251242at2759"/>
<dbReference type="InterPro" id="IPR029063">
    <property type="entry name" value="SAM-dependent_MTases_sf"/>
</dbReference>
<keyword evidence="3" id="KW-0949">S-adenosyl-L-methionine</keyword>
<dbReference type="STRING" id="69332.A0A388KI02"/>
<gene>
    <name evidence="6" type="ORF">CBR_g4503</name>
</gene>
<dbReference type="Pfam" id="PF01596">
    <property type="entry name" value="Methyltransf_3"/>
    <property type="match status" value="1"/>
</dbReference>
<dbReference type="PANTHER" id="PTHR10509:SF14">
    <property type="entry name" value="CAFFEOYL-COA O-METHYLTRANSFERASE 3-RELATED"/>
    <property type="match status" value="1"/>
</dbReference>
<dbReference type="PANTHER" id="PTHR10509">
    <property type="entry name" value="O-METHYLTRANSFERASE-RELATED"/>
    <property type="match status" value="1"/>
</dbReference>